<dbReference type="EMBL" id="SDMP01000005">
    <property type="protein sequence ID" value="RYR58868.1"/>
    <property type="molecule type" value="Genomic_DNA"/>
</dbReference>
<evidence type="ECO:0000256" key="4">
    <source>
        <dbReference type="ARBA" id="ARBA00023136"/>
    </source>
</evidence>
<comment type="caution">
    <text evidence="8">The sequence shown here is derived from an EMBL/GenBank/DDBJ whole genome shotgun (WGS) entry which is preliminary data.</text>
</comment>
<protein>
    <recommendedName>
        <fullName evidence="7">SUN domain-containing protein</fullName>
    </recommendedName>
</protein>
<dbReference type="STRING" id="3818.A0A445D6V4"/>
<gene>
    <name evidence="8" type="ORF">Ahy_A05g024730</name>
</gene>
<evidence type="ECO:0000256" key="1">
    <source>
        <dbReference type="ARBA" id="ARBA00004370"/>
    </source>
</evidence>
<feature type="transmembrane region" description="Helical" evidence="6">
    <location>
        <begin position="20"/>
        <end position="39"/>
    </location>
</feature>
<accession>A0A445D6V4</accession>
<dbReference type="GO" id="GO:0016020">
    <property type="term" value="C:membrane"/>
    <property type="evidence" value="ECO:0007669"/>
    <property type="project" value="UniProtKB-SubCell"/>
</dbReference>
<reference evidence="8 9" key="1">
    <citation type="submission" date="2019-01" db="EMBL/GenBank/DDBJ databases">
        <title>Sequencing of cultivated peanut Arachis hypogaea provides insights into genome evolution and oil improvement.</title>
        <authorList>
            <person name="Chen X."/>
        </authorList>
    </citation>
    <scope>NUCLEOTIDE SEQUENCE [LARGE SCALE GENOMIC DNA]</scope>
    <source>
        <strain evidence="9">cv. Fuhuasheng</strain>
        <tissue evidence="8">Leaves</tissue>
    </source>
</reference>
<dbReference type="AlphaFoldDB" id="A0A445D6V4"/>
<name>A0A445D6V4_ARAHY</name>
<dbReference type="PROSITE" id="PS51469">
    <property type="entry name" value="SUN"/>
    <property type="match status" value="1"/>
</dbReference>
<dbReference type="PANTHER" id="PTHR12953:SF3">
    <property type="entry name" value="SUN DOMAIN-CONTAINING PROTEIN 5"/>
    <property type="match status" value="1"/>
</dbReference>
<evidence type="ECO:0000313" key="8">
    <source>
        <dbReference type="EMBL" id="RYR58868.1"/>
    </source>
</evidence>
<feature type="domain" description="SUN" evidence="7">
    <location>
        <begin position="156"/>
        <end position="316"/>
    </location>
</feature>
<dbReference type="GO" id="GO:0005737">
    <property type="term" value="C:cytoplasm"/>
    <property type="evidence" value="ECO:0007669"/>
    <property type="project" value="TreeGrafter"/>
</dbReference>
<keyword evidence="5" id="KW-0175">Coiled coil</keyword>
<evidence type="ECO:0000313" key="9">
    <source>
        <dbReference type="Proteomes" id="UP000289738"/>
    </source>
</evidence>
<dbReference type="SUPFAM" id="SSF49785">
    <property type="entry name" value="Galactose-binding domain-like"/>
    <property type="match status" value="1"/>
</dbReference>
<dbReference type="GO" id="GO:0034975">
    <property type="term" value="P:protein folding in endoplasmic reticulum"/>
    <property type="evidence" value="ECO:0007669"/>
    <property type="project" value="TreeGrafter"/>
</dbReference>
<dbReference type="Proteomes" id="UP000289738">
    <property type="component" value="Chromosome A05"/>
</dbReference>
<feature type="transmembrane region" description="Helical" evidence="6">
    <location>
        <begin position="526"/>
        <end position="546"/>
    </location>
</feature>
<comment type="subcellular location">
    <subcellularLocation>
        <location evidence="1">Membrane</location>
    </subcellularLocation>
</comment>
<sequence length="615" mass="69145">MKHQPLYPPKLNCKCQCNHAIPSLFTFFLFSFFTLRSNLRLLHATSDAAVIEFSDSASSNSLGCLKQKTTKHSYSLSKTSRLEIAFWKVLGSSTDLVCKLQPSEEEQEEKILPLAQNADEKVHQPTSYLSYVEFQNIAKQEKPKEVITIVKQEKPKEVITPVVVNITHRLEPDGSVYNYASESKGAKVVAHNKEAKGANNILGKDHDKYLRNPCSVGDKFVVIELAEATLVDTVKIANFEHYSSNFKEFELAGSMSYPTESWTMMGNFIAANVKHAQTFRLLEPKWARYLKLSLLSHYGSEFYCTLSVVEVYGIDAIERMLEDLIVASVGAMPEKSSEHNASDTPSLKLEAGQIEKRKDNESMNDSVPTEISTVNDDAQKIVVEVAKTPPMVNLVPDPVLELRQQLNGRIAGDTVMRILVQKVRSVEANLSTIGNYIKELNRRQCDTIPAFEKELQKLSECLGQSKSEIKDLRERNANMEKEISEVESWKDAVSSQLDELARQNLLLRSDVQKVASDYAALEIKELAVLGMSLLFVCMSILKITSVHMSLMFSEAHNNADKGPRTIKGWVTLLLLVEIWILVNTILIRLSNQHRTLCILKSEHFVQCLLTKVTAC</sequence>
<keyword evidence="9" id="KW-1185">Reference proteome</keyword>
<dbReference type="InterPro" id="IPR045120">
    <property type="entry name" value="Suco/Slp1-like"/>
</dbReference>
<keyword evidence="3 6" id="KW-1133">Transmembrane helix</keyword>
<keyword evidence="4 6" id="KW-0472">Membrane</keyword>
<dbReference type="PANTHER" id="PTHR12953">
    <property type="entry name" value="MEMBRANE PROTEIN CH1 RELATED"/>
    <property type="match status" value="1"/>
</dbReference>
<dbReference type="Pfam" id="PF07738">
    <property type="entry name" value="Sad1_UNC"/>
    <property type="match status" value="1"/>
</dbReference>
<evidence type="ECO:0000256" key="3">
    <source>
        <dbReference type="ARBA" id="ARBA00022989"/>
    </source>
</evidence>
<evidence type="ECO:0000256" key="5">
    <source>
        <dbReference type="SAM" id="Coils"/>
    </source>
</evidence>
<proteinExistence type="predicted"/>
<dbReference type="InterPro" id="IPR008979">
    <property type="entry name" value="Galactose-bd-like_sf"/>
</dbReference>
<dbReference type="InterPro" id="IPR012919">
    <property type="entry name" value="SUN_dom"/>
</dbReference>
<feature type="coiled-coil region" evidence="5">
    <location>
        <begin position="455"/>
        <end position="489"/>
    </location>
</feature>
<evidence type="ECO:0000256" key="2">
    <source>
        <dbReference type="ARBA" id="ARBA00022692"/>
    </source>
</evidence>
<organism evidence="8 9">
    <name type="scientific">Arachis hypogaea</name>
    <name type="common">Peanut</name>
    <dbReference type="NCBI Taxonomy" id="3818"/>
    <lineage>
        <taxon>Eukaryota</taxon>
        <taxon>Viridiplantae</taxon>
        <taxon>Streptophyta</taxon>
        <taxon>Embryophyta</taxon>
        <taxon>Tracheophyta</taxon>
        <taxon>Spermatophyta</taxon>
        <taxon>Magnoliopsida</taxon>
        <taxon>eudicotyledons</taxon>
        <taxon>Gunneridae</taxon>
        <taxon>Pentapetalae</taxon>
        <taxon>rosids</taxon>
        <taxon>fabids</taxon>
        <taxon>Fabales</taxon>
        <taxon>Fabaceae</taxon>
        <taxon>Papilionoideae</taxon>
        <taxon>50 kb inversion clade</taxon>
        <taxon>dalbergioids sensu lato</taxon>
        <taxon>Dalbergieae</taxon>
        <taxon>Pterocarpus clade</taxon>
        <taxon>Arachis</taxon>
    </lineage>
</organism>
<evidence type="ECO:0000256" key="6">
    <source>
        <dbReference type="SAM" id="Phobius"/>
    </source>
</evidence>
<evidence type="ECO:0000259" key="7">
    <source>
        <dbReference type="PROSITE" id="PS51469"/>
    </source>
</evidence>
<dbReference type="Gene3D" id="2.60.120.260">
    <property type="entry name" value="Galactose-binding domain-like"/>
    <property type="match status" value="1"/>
</dbReference>
<keyword evidence="2 6" id="KW-0812">Transmembrane</keyword>
<feature type="transmembrane region" description="Helical" evidence="6">
    <location>
        <begin position="566"/>
        <end position="586"/>
    </location>
</feature>